<dbReference type="AlphaFoldDB" id="G0QLZ9"/>
<organism evidence="1 2">
    <name type="scientific">Ichthyophthirius multifiliis</name>
    <name type="common">White spot disease agent</name>
    <name type="synonym">Ich</name>
    <dbReference type="NCBI Taxonomy" id="5932"/>
    <lineage>
        <taxon>Eukaryota</taxon>
        <taxon>Sar</taxon>
        <taxon>Alveolata</taxon>
        <taxon>Ciliophora</taxon>
        <taxon>Intramacronucleata</taxon>
        <taxon>Oligohymenophorea</taxon>
        <taxon>Hymenostomatida</taxon>
        <taxon>Ophryoglenina</taxon>
        <taxon>Ichthyophthirius</taxon>
    </lineage>
</organism>
<keyword evidence="2" id="KW-1185">Reference proteome</keyword>
<evidence type="ECO:0000313" key="2">
    <source>
        <dbReference type="Proteomes" id="UP000008983"/>
    </source>
</evidence>
<gene>
    <name evidence="1" type="ORF">IMG5_039960</name>
</gene>
<dbReference type="RefSeq" id="XP_004038980.1">
    <property type="nucleotide sequence ID" value="XM_004038932.1"/>
</dbReference>
<name>G0QLZ9_ICHMU</name>
<dbReference type="Proteomes" id="UP000008983">
    <property type="component" value="Unassembled WGS sequence"/>
</dbReference>
<sequence length="258" mass="31686">MYFIIQKFQQGLIIFIIQMKIFQFSNYHHFYLQDAQTNLHLKLIQMINNYIQIYSDKIILQILMVFILKKQIYIYRQTVINLKIYKMMDKIEFFLCYKQNILVNLVQDYNTILTLVLKYREYPNAQIIAIKQKDKEFVVQYKIRQFVIAKEILLIKIVQNKHMKYKQKPNKVLKILKKELNLIIFIFILAIQMNQMVQYILKCPVIQNGILFLVYKMWKEIHIYQNQFKKNYFINLNIPKTTYMNYFLNLINKKFRLI</sequence>
<reference evidence="1 2" key="1">
    <citation type="submission" date="2011-07" db="EMBL/GenBank/DDBJ databases">
        <authorList>
            <person name="Coyne R."/>
            <person name="Brami D."/>
            <person name="Johnson J."/>
            <person name="Hostetler J."/>
            <person name="Hannick L."/>
            <person name="Clark T."/>
            <person name="Cassidy-Hanley D."/>
            <person name="Inman J."/>
        </authorList>
    </citation>
    <scope>NUCLEOTIDE SEQUENCE [LARGE SCALE GENOMIC DNA]</scope>
    <source>
        <strain evidence="1 2">G5</strain>
    </source>
</reference>
<dbReference type="GeneID" id="14909943"/>
<protein>
    <submittedName>
        <fullName evidence="1">Uncharacterized protein</fullName>
    </submittedName>
</protein>
<dbReference type="InParanoid" id="G0QLZ9"/>
<dbReference type="EMBL" id="GL983341">
    <property type="protein sequence ID" value="EGR33756.1"/>
    <property type="molecule type" value="Genomic_DNA"/>
</dbReference>
<accession>G0QLZ9</accession>
<proteinExistence type="predicted"/>
<evidence type="ECO:0000313" key="1">
    <source>
        <dbReference type="EMBL" id="EGR33756.1"/>
    </source>
</evidence>